<evidence type="ECO:0000256" key="3">
    <source>
        <dbReference type="ARBA" id="ARBA00023125"/>
    </source>
</evidence>
<dbReference type="PROSITE" id="PS50162">
    <property type="entry name" value="RECA_2"/>
    <property type="match status" value="1"/>
</dbReference>
<dbReference type="InterPro" id="IPR003587">
    <property type="entry name" value="Hint_dom_N"/>
</dbReference>
<organism evidence="7">
    <name type="scientific">Fervidicoccus fontis</name>
    <dbReference type="NCBI Taxonomy" id="683846"/>
    <lineage>
        <taxon>Archaea</taxon>
        <taxon>Thermoproteota</taxon>
        <taxon>Thermoprotei</taxon>
        <taxon>Fervidicoccales</taxon>
        <taxon>Fervidicoccaceae</taxon>
        <taxon>Fervidicoccus</taxon>
    </lineage>
</organism>
<keyword evidence="3" id="KW-0238">DNA-binding</keyword>
<dbReference type="InterPro" id="IPR006141">
    <property type="entry name" value="Intein_N"/>
</dbReference>
<dbReference type="SUPFAM" id="SSF47794">
    <property type="entry name" value="Rad51 N-terminal domain-like"/>
    <property type="match status" value="1"/>
</dbReference>
<dbReference type="NCBIfam" id="NF003301">
    <property type="entry name" value="PRK04301.1"/>
    <property type="match status" value="1"/>
</dbReference>
<dbReference type="PROSITE" id="PS50817">
    <property type="entry name" value="INTEIN_N_TER"/>
    <property type="match status" value="1"/>
</dbReference>
<reference evidence="7" key="1">
    <citation type="journal article" date="2020" name="mSystems">
        <title>Genome- and Community-Level Interaction Insights into Carbon Utilization and Element Cycling Functions of Hydrothermarchaeota in Hydrothermal Sediment.</title>
        <authorList>
            <person name="Zhou Z."/>
            <person name="Liu Y."/>
            <person name="Xu W."/>
            <person name="Pan J."/>
            <person name="Luo Z.H."/>
            <person name="Li M."/>
        </authorList>
    </citation>
    <scope>NUCLEOTIDE SEQUENCE [LARGE SCALE GENOMIC DNA]</scope>
    <source>
        <strain evidence="7">SpSt-885</strain>
    </source>
</reference>
<dbReference type="SMART" id="SM00306">
    <property type="entry name" value="HintN"/>
    <property type="match status" value="1"/>
</dbReference>
<name>A0A7J3SLQ4_9CREN</name>
<dbReference type="GO" id="GO:0016539">
    <property type="term" value="P:intein-mediated protein splicing"/>
    <property type="evidence" value="ECO:0007669"/>
    <property type="project" value="InterPro"/>
</dbReference>
<accession>A0A7J3SLQ4</accession>
<dbReference type="Pfam" id="PF08423">
    <property type="entry name" value="Rad51"/>
    <property type="match status" value="2"/>
</dbReference>
<dbReference type="PROSITE" id="PS50818">
    <property type="entry name" value="INTEIN_C_TER"/>
    <property type="match status" value="1"/>
</dbReference>
<sequence length="503" mass="54968">MAPKAQKEEGEGREGVPDSEGQKIKTLTDLPGVGPATAAKLIETGYASLEAIAVATPQEISAAVGIPLVTAQKAIKAAREALDIKFKTALELKKERQTIGKITTGSRALDDLLGGGVETRTITEFFGEFGTGKCFTPETEIAIFDGTYSLRVKPVSELYEIASTNGEKEGEGGVIAETTGALVPTLFMGRIIAAPAPFIFKQKVNKIVKIKLSDGNEIGVTPNHPFLISKKNGLKWKRSFEVKKGEETLKFIAPLASDETSAEPVKVVGSKIEKYDGYVYDVVVPGIHYFITPSGLILHNTQLSHQLSVNVQLPQDKGGLSGRAVYIDSEGTFRWERIEAMARNLGLNPDEVMENILYVRAVNSDHQMAVVEEVTEIIPERNIKLVVVDSITGHFRAEYPGRENLASRQQKLNRHLHQLMRIAEIYNIAVVITNQVMARPDVFYGDPTQAVGGHVLYHAPGVRVQLRKSRGNKRIARVVDAPHLPEGEAVFTITENGIKDAEE</sequence>
<dbReference type="SMART" id="SM00305">
    <property type="entry name" value="HintC"/>
    <property type="match status" value="1"/>
</dbReference>
<evidence type="ECO:0000256" key="4">
    <source>
        <dbReference type="SAM" id="MobiDB-lite"/>
    </source>
</evidence>
<dbReference type="PANTHER" id="PTHR22942:SF30">
    <property type="entry name" value="MEIOTIC RECOMBINATION PROTEIN DMC1_LIM15 HOMOLOG"/>
    <property type="match status" value="1"/>
</dbReference>
<dbReference type="NCBIfam" id="TIGR01445">
    <property type="entry name" value="intein_Nterm"/>
    <property type="match status" value="1"/>
</dbReference>
<feature type="region of interest" description="Disordered" evidence="4">
    <location>
        <begin position="1"/>
        <end position="26"/>
    </location>
</feature>
<feature type="compositionally biased region" description="Basic and acidic residues" evidence="4">
    <location>
        <begin position="1"/>
        <end position="23"/>
    </location>
</feature>
<feature type="domain" description="RecA family profile 1" evidence="5">
    <location>
        <begin position="301"/>
        <end position="436"/>
    </location>
</feature>
<dbReference type="InterPro" id="IPR010995">
    <property type="entry name" value="DNA_repair_Rad51/TF_NusA_a-hlx"/>
</dbReference>
<comment type="caution">
    <text evidence="7">The sequence shown here is derived from an EMBL/GenBank/DDBJ whole genome shotgun (WGS) entry which is preliminary data.</text>
</comment>
<proteinExistence type="predicted"/>
<keyword evidence="1" id="KW-0547">Nucleotide-binding</keyword>
<evidence type="ECO:0000256" key="2">
    <source>
        <dbReference type="ARBA" id="ARBA00022840"/>
    </source>
</evidence>
<dbReference type="PROSITE" id="PS50163">
    <property type="entry name" value="RECA_3"/>
    <property type="match status" value="1"/>
</dbReference>
<evidence type="ECO:0000259" key="5">
    <source>
        <dbReference type="PROSITE" id="PS50162"/>
    </source>
</evidence>
<dbReference type="InterPro" id="IPR003586">
    <property type="entry name" value="Hint_dom_C"/>
</dbReference>
<dbReference type="InterPro" id="IPR027417">
    <property type="entry name" value="P-loop_NTPase"/>
</dbReference>
<protein>
    <submittedName>
        <fullName evidence="7">DNA repair and recombination protein RadA</fullName>
    </submittedName>
</protein>
<dbReference type="InterPro" id="IPR036844">
    <property type="entry name" value="Hint_dom_sf"/>
</dbReference>
<dbReference type="EMBL" id="DTLS01000077">
    <property type="protein sequence ID" value="HGZ60108.1"/>
    <property type="molecule type" value="Genomic_DNA"/>
</dbReference>
<dbReference type="Pfam" id="PF14520">
    <property type="entry name" value="HHH_5"/>
    <property type="match status" value="1"/>
</dbReference>
<dbReference type="GO" id="GO:0006281">
    <property type="term" value="P:DNA repair"/>
    <property type="evidence" value="ECO:0007669"/>
    <property type="project" value="InterPro"/>
</dbReference>
<keyword evidence="2" id="KW-0067">ATP-binding</keyword>
<dbReference type="CDD" id="cd00081">
    <property type="entry name" value="Hint"/>
    <property type="match status" value="1"/>
</dbReference>
<dbReference type="SUPFAM" id="SSF51294">
    <property type="entry name" value="Hedgehog/intein (Hint) domain"/>
    <property type="match status" value="1"/>
</dbReference>
<feature type="domain" description="RecA family profile 2" evidence="6">
    <location>
        <begin position="441"/>
        <end position="503"/>
    </location>
</feature>
<dbReference type="GO" id="GO:0003677">
    <property type="term" value="F:DNA binding"/>
    <property type="evidence" value="ECO:0007669"/>
    <property type="project" value="UniProtKB-KW"/>
</dbReference>
<dbReference type="SUPFAM" id="SSF52540">
    <property type="entry name" value="P-loop containing nucleoside triphosphate hydrolases"/>
    <property type="match status" value="2"/>
</dbReference>
<dbReference type="PANTHER" id="PTHR22942">
    <property type="entry name" value="RECA/RAD51/RADA DNA STRAND-PAIRING FAMILY MEMBER"/>
    <property type="match status" value="1"/>
</dbReference>
<dbReference type="Gene3D" id="3.40.50.300">
    <property type="entry name" value="P-loop containing nucleotide triphosphate hydrolases"/>
    <property type="match status" value="2"/>
</dbReference>
<dbReference type="InterPro" id="IPR020588">
    <property type="entry name" value="RecA_ATP-bd"/>
</dbReference>
<dbReference type="Gene3D" id="1.10.150.20">
    <property type="entry name" value="5' to 3' exonuclease, C-terminal subdomain"/>
    <property type="match status" value="1"/>
</dbReference>
<evidence type="ECO:0000259" key="6">
    <source>
        <dbReference type="PROSITE" id="PS50163"/>
    </source>
</evidence>
<dbReference type="InterPro" id="IPR013632">
    <property type="entry name" value="Rad51_C"/>
</dbReference>
<gene>
    <name evidence="7" type="primary">radA</name>
    <name evidence="7" type="ORF">ENW83_02730</name>
</gene>
<dbReference type="GO" id="GO:0140664">
    <property type="term" value="F:ATP-dependent DNA damage sensor activity"/>
    <property type="evidence" value="ECO:0007669"/>
    <property type="project" value="InterPro"/>
</dbReference>
<dbReference type="AlphaFoldDB" id="A0A7J3SLQ4"/>
<dbReference type="InterPro" id="IPR030934">
    <property type="entry name" value="Intein_C"/>
</dbReference>
<evidence type="ECO:0000256" key="1">
    <source>
        <dbReference type="ARBA" id="ARBA00022741"/>
    </source>
</evidence>
<dbReference type="Gene3D" id="2.170.16.10">
    <property type="entry name" value="Hedgehog/Intein (Hint) domain"/>
    <property type="match status" value="1"/>
</dbReference>
<dbReference type="GO" id="GO:0005524">
    <property type="term" value="F:ATP binding"/>
    <property type="evidence" value="ECO:0007669"/>
    <property type="project" value="UniProtKB-KW"/>
</dbReference>
<evidence type="ECO:0000313" key="7">
    <source>
        <dbReference type="EMBL" id="HGZ60108.1"/>
    </source>
</evidence>
<dbReference type="InterPro" id="IPR020587">
    <property type="entry name" value="RecA_monomer-monomer_interface"/>
</dbReference>